<dbReference type="EMBL" id="REGN01002120">
    <property type="protein sequence ID" value="RNA30161.1"/>
    <property type="molecule type" value="Genomic_DNA"/>
</dbReference>
<accession>A0A3M7S301</accession>
<organism evidence="1 2">
    <name type="scientific">Brachionus plicatilis</name>
    <name type="common">Marine rotifer</name>
    <name type="synonym">Brachionus muelleri</name>
    <dbReference type="NCBI Taxonomy" id="10195"/>
    <lineage>
        <taxon>Eukaryota</taxon>
        <taxon>Metazoa</taxon>
        <taxon>Spiralia</taxon>
        <taxon>Gnathifera</taxon>
        <taxon>Rotifera</taxon>
        <taxon>Eurotatoria</taxon>
        <taxon>Monogononta</taxon>
        <taxon>Pseudotrocha</taxon>
        <taxon>Ploima</taxon>
        <taxon>Brachionidae</taxon>
        <taxon>Brachionus</taxon>
    </lineage>
</organism>
<evidence type="ECO:0000313" key="1">
    <source>
        <dbReference type="EMBL" id="RNA30161.1"/>
    </source>
</evidence>
<name>A0A3M7S301_BRAPC</name>
<proteinExistence type="predicted"/>
<sequence length="113" mass="13179">MFIKSILVGNQDQNLGLFSALFMLFFRSFEIKNGKISIVQAQNFYMNKKFEYEFFSNYVYRCKFAKSGGLFIRGLNCIEYSTLISQKLKLFEHSKPPKQLISPNIFSSNFTPT</sequence>
<evidence type="ECO:0000313" key="2">
    <source>
        <dbReference type="Proteomes" id="UP000276133"/>
    </source>
</evidence>
<keyword evidence="2" id="KW-1185">Reference proteome</keyword>
<dbReference type="Proteomes" id="UP000276133">
    <property type="component" value="Unassembled WGS sequence"/>
</dbReference>
<dbReference type="AlphaFoldDB" id="A0A3M7S301"/>
<reference evidence="1 2" key="1">
    <citation type="journal article" date="2018" name="Sci. Rep.">
        <title>Genomic signatures of local adaptation to the degree of environmental predictability in rotifers.</title>
        <authorList>
            <person name="Franch-Gras L."/>
            <person name="Hahn C."/>
            <person name="Garcia-Roger E.M."/>
            <person name="Carmona M.J."/>
            <person name="Serra M."/>
            <person name="Gomez A."/>
        </authorList>
    </citation>
    <scope>NUCLEOTIDE SEQUENCE [LARGE SCALE GENOMIC DNA]</scope>
    <source>
        <strain evidence="1">HYR1</strain>
    </source>
</reference>
<protein>
    <submittedName>
        <fullName evidence="1">Uncharacterized protein</fullName>
    </submittedName>
</protein>
<comment type="caution">
    <text evidence="1">The sequence shown here is derived from an EMBL/GenBank/DDBJ whole genome shotgun (WGS) entry which is preliminary data.</text>
</comment>
<gene>
    <name evidence="1" type="ORF">BpHYR1_000752</name>
</gene>